<evidence type="ECO:0000256" key="1">
    <source>
        <dbReference type="SAM" id="SignalP"/>
    </source>
</evidence>
<dbReference type="RefSeq" id="XP_070857259.1">
    <property type="nucleotide sequence ID" value="XM_071005206.1"/>
</dbReference>
<dbReference type="GeneID" id="98120646"/>
<protein>
    <submittedName>
        <fullName evidence="2">Uncharacterized protein</fullName>
    </submittedName>
</protein>
<evidence type="ECO:0000313" key="2">
    <source>
        <dbReference type="EMBL" id="KAL2886079.1"/>
    </source>
</evidence>
<accession>A0ABR4MCT0</accession>
<dbReference type="Proteomes" id="UP001610728">
    <property type="component" value="Unassembled WGS sequence"/>
</dbReference>
<comment type="caution">
    <text evidence="2">The sequence shown here is derived from an EMBL/GenBank/DDBJ whole genome shotgun (WGS) entry which is preliminary data.</text>
</comment>
<keyword evidence="3" id="KW-1185">Reference proteome</keyword>
<organism evidence="2 3">
    <name type="scientific">Ceratocystis lukuohia</name>
    <dbReference type="NCBI Taxonomy" id="2019550"/>
    <lineage>
        <taxon>Eukaryota</taxon>
        <taxon>Fungi</taxon>
        <taxon>Dikarya</taxon>
        <taxon>Ascomycota</taxon>
        <taxon>Pezizomycotina</taxon>
        <taxon>Sordariomycetes</taxon>
        <taxon>Hypocreomycetidae</taxon>
        <taxon>Microascales</taxon>
        <taxon>Ceratocystidaceae</taxon>
        <taxon>Ceratocystis</taxon>
    </lineage>
</organism>
<gene>
    <name evidence="2" type="ORF">HOO65_070541</name>
</gene>
<sequence>MQSWTVTFLLALAGTAIALPAVDVANTNGNIVARQLKNCRIEQGNICVCDGPSGLPEGPTLDQVIYFFFPYPEWFNSGSFTIVNVHHKRAPNPLPPTF</sequence>
<dbReference type="EMBL" id="JABSNW010000007">
    <property type="protein sequence ID" value="KAL2886079.1"/>
    <property type="molecule type" value="Genomic_DNA"/>
</dbReference>
<evidence type="ECO:0000313" key="3">
    <source>
        <dbReference type="Proteomes" id="UP001610728"/>
    </source>
</evidence>
<name>A0ABR4MCT0_9PEZI</name>
<reference evidence="2 3" key="1">
    <citation type="submission" date="2020-05" db="EMBL/GenBank/DDBJ databases">
        <title>Ceratocystis lukuohia genome.</title>
        <authorList>
            <person name="Harrington T.C."/>
            <person name="Kim K."/>
            <person name="Mayers C.G."/>
        </authorList>
    </citation>
    <scope>NUCLEOTIDE SEQUENCE [LARGE SCALE GENOMIC DNA]</scope>
    <source>
        <strain evidence="2 3">C4212</strain>
    </source>
</reference>
<feature type="signal peptide" evidence="1">
    <location>
        <begin position="1"/>
        <end position="18"/>
    </location>
</feature>
<keyword evidence="1" id="KW-0732">Signal</keyword>
<proteinExistence type="predicted"/>
<feature type="chain" id="PRO_5045641090" evidence="1">
    <location>
        <begin position="19"/>
        <end position="98"/>
    </location>
</feature>